<keyword evidence="3 9" id="KW-1003">Cell membrane</keyword>
<proteinExistence type="inferred from homology"/>
<comment type="subcellular location">
    <subcellularLocation>
        <location evidence="1 9">Cell membrane</location>
        <topology evidence="1 9">Multi-pass membrane protein</topology>
    </subcellularLocation>
</comment>
<evidence type="ECO:0000256" key="3">
    <source>
        <dbReference type="ARBA" id="ARBA00022475"/>
    </source>
</evidence>
<name>A0A4Q1KKR9_9SPHN</name>
<dbReference type="Proteomes" id="UP000290958">
    <property type="component" value="Unassembled WGS sequence"/>
</dbReference>
<dbReference type="EMBL" id="SBKP01000002">
    <property type="protein sequence ID" value="RXR30272.1"/>
    <property type="molecule type" value="Genomic_DNA"/>
</dbReference>
<keyword evidence="12" id="KW-1185">Reference proteome</keyword>
<comment type="similarity">
    <text evidence="2 9">Belongs to the CN hydrolase family. Apolipoprotein N-acyltransferase subfamily.</text>
</comment>
<evidence type="ECO:0000256" key="2">
    <source>
        <dbReference type="ARBA" id="ARBA00010065"/>
    </source>
</evidence>
<evidence type="ECO:0000259" key="10">
    <source>
        <dbReference type="PROSITE" id="PS50263"/>
    </source>
</evidence>
<organism evidence="11 12">
    <name type="scientific">Sphingobium fluviale</name>
    <dbReference type="NCBI Taxonomy" id="2506423"/>
    <lineage>
        <taxon>Bacteria</taxon>
        <taxon>Pseudomonadati</taxon>
        <taxon>Pseudomonadota</taxon>
        <taxon>Alphaproteobacteria</taxon>
        <taxon>Sphingomonadales</taxon>
        <taxon>Sphingomonadaceae</taxon>
        <taxon>Sphingobium</taxon>
    </lineage>
</organism>
<dbReference type="AlphaFoldDB" id="A0A4Q1KKR9"/>
<dbReference type="GO" id="GO:0042158">
    <property type="term" value="P:lipoprotein biosynthetic process"/>
    <property type="evidence" value="ECO:0007669"/>
    <property type="project" value="UniProtKB-UniRule"/>
</dbReference>
<comment type="function">
    <text evidence="9">Catalyzes the phospholipid dependent N-acylation of the N-terminal cysteine of apolipoprotein, the last step in lipoprotein maturation.</text>
</comment>
<dbReference type="Gene3D" id="3.60.110.10">
    <property type="entry name" value="Carbon-nitrogen hydrolase"/>
    <property type="match status" value="1"/>
</dbReference>
<dbReference type="SUPFAM" id="SSF56317">
    <property type="entry name" value="Carbon-nitrogen hydrolase"/>
    <property type="match status" value="1"/>
</dbReference>
<evidence type="ECO:0000256" key="8">
    <source>
        <dbReference type="ARBA" id="ARBA00023315"/>
    </source>
</evidence>
<feature type="transmembrane region" description="Helical" evidence="9">
    <location>
        <begin position="123"/>
        <end position="143"/>
    </location>
</feature>
<dbReference type="InterPro" id="IPR036526">
    <property type="entry name" value="C-N_Hydrolase_sf"/>
</dbReference>
<dbReference type="HAMAP" id="MF_01148">
    <property type="entry name" value="Lnt"/>
    <property type="match status" value="1"/>
</dbReference>
<keyword evidence="7 9" id="KW-0472">Membrane</keyword>
<dbReference type="EC" id="2.3.1.269" evidence="9"/>
<dbReference type="NCBIfam" id="TIGR00546">
    <property type="entry name" value="lnt"/>
    <property type="match status" value="1"/>
</dbReference>
<feature type="transmembrane region" description="Helical" evidence="9">
    <location>
        <begin position="84"/>
        <end position="111"/>
    </location>
</feature>
<evidence type="ECO:0000256" key="1">
    <source>
        <dbReference type="ARBA" id="ARBA00004651"/>
    </source>
</evidence>
<dbReference type="GO" id="GO:0005886">
    <property type="term" value="C:plasma membrane"/>
    <property type="evidence" value="ECO:0007669"/>
    <property type="project" value="UniProtKB-SubCell"/>
</dbReference>
<comment type="pathway">
    <text evidence="9">Protein modification; lipoprotein biosynthesis (N-acyl transfer).</text>
</comment>
<dbReference type="OrthoDB" id="9804277at2"/>
<keyword evidence="6 9" id="KW-1133">Transmembrane helix</keyword>
<evidence type="ECO:0000256" key="7">
    <source>
        <dbReference type="ARBA" id="ARBA00023136"/>
    </source>
</evidence>
<evidence type="ECO:0000256" key="4">
    <source>
        <dbReference type="ARBA" id="ARBA00022679"/>
    </source>
</evidence>
<feature type="transmembrane region" description="Helical" evidence="9">
    <location>
        <begin position="53"/>
        <end position="72"/>
    </location>
</feature>
<keyword evidence="11" id="KW-0449">Lipoprotein</keyword>
<dbReference type="Pfam" id="PF00795">
    <property type="entry name" value="CN_hydrolase"/>
    <property type="match status" value="1"/>
</dbReference>
<dbReference type="PANTHER" id="PTHR38686:SF1">
    <property type="entry name" value="APOLIPOPROTEIN N-ACYLTRANSFERASE"/>
    <property type="match status" value="1"/>
</dbReference>
<dbReference type="InterPro" id="IPR004563">
    <property type="entry name" value="Apolipo_AcylTrfase"/>
</dbReference>
<evidence type="ECO:0000256" key="9">
    <source>
        <dbReference type="HAMAP-Rule" id="MF_01148"/>
    </source>
</evidence>
<dbReference type="UniPathway" id="UPA00666"/>
<evidence type="ECO:0000313" key="12">
    <source>
        <dbReference type="Proteomes" id="UP000290958"/>
    </source>
</evidence>
<sequence>MRLIQRHPLIAAMLLGALAATGFAPLGWWPVSLIALAALMALTERVKRARGAFMLGWSYGLGHFTVGNNWIAHAFAYQDAMPHWFGYGAVVALALYLAVYPGLAVLALHLARRRWRSLLVTPMFAALWILSEYGRATIFTGFAWDPLGMIWLDTGVDQAARWIGTYGLSGLAILAAGGVLALARRQWHGAGPVLAGIGALAILGTASLPGGSRPSGIAVTIVQPNINQNEKYDPALELVNFAKLAQLTGAPRQSQPRLIFWPEAAIPAWLDVEPEWRDRVGELVGPSDILMLGGTKPYFREDKISDYTGRTLIGAANSAWVIGAGGRILGRYDKAHLVPYGEYLPMRELLEPLGLSRLVPGDADFWPGPGPRSLPLPAANARPPLKMGVQICYEMIFSGQVVDGANRPDFLYNPSNDAWFGSWGPPQHLAQARIRAIEEAIPVIRSTPTGISALIDGRGRLIASIPHQQAGAINALLPRGLPPTLFARFGNILPMIFAALLALTAMVLARGFARS</sequence>
<feature type="transmembrane region" description="Helical" evidence="9">
    <location>
        <begin position="163"/>
        <end position="183"/>
    </location>
</feature>
<comment type="catalytic activity">
    <reaction evidence="9">
        <text>N-terminal S-1,2-diacyl-sn-glyceryl-L-cysteinyl-[lipoprotein] + a glycerophospholipid = N-acyl-S-1,2-diacyl-sn-glyceryl-L-cysteinyl-[lipoprotein] + a 2-acyl-sn-glycero-3-phospholipid + H(+)</text>
        <dbReference type="Rhea" id="RHEA:48228"/>
        <dbReference type="Rhea" id="RHEA-COMP:14681"/>
        <dbReference type="Rhea" id="RHEA-COMP:14684"/>
        <dbReference type="ChEBI" id="CHEBI:15378"/>
        <dbReference type="ChEBI" id="CHEBI:136912"/>
        <dbReference type="ChEBI" id="CHEBI:140656"/>
        <dbReference type="ChEBI" id="CHEBI:140657"/>
        <dbReference type="ChEBI" id="CHEBI:140660"/>
        <dbReference type="EC" id="2.3.1.269"/>
    </reaction>
</comment>
<evidence type="ECO:0000313" key="11">
    <source>
        <dbReference type="EMBL" id="RXR30272.1"/>
    </source>
</evidence>
<reference evidence="12" key="1">
    <citation type="submission" date="2019-01" db="EMBL/GenBank/DDBJ databases">
        <title>Cytophagaceae bacterium strain CAR-16.</title>
        <authorList>
            <person name="Chen W.-M."/>
        </authorList>
    </citation>
    <scope>NUCLEOTIDE SEQUENCE [LARGE SCALE GENOMIC DNA]</scope>
    <source>
        <strain evidence="12">CHR27</strain>
    </source>
</reference>
<protein>
    <recommendedName>
        <fullName evidence="9">Apolipoprotein N-acyltransferase</fullName>
        <shortName evidence="9">ALP N-acyltransferase</shortName>
        <ecNumber evidence="9">2.3.1.269</ecNumber>
    </recommendedName>
</protein>
<keyword evidence="5 9" id="KW-0812">Transmembrane</keyword>
<dbReference type="InterPro" id="IPR045378">
    <property type="entry name" value="LNT_N"/>
</dbReference>
<dbReference type="Pfam" id="PF20154">
    <property type="entry name" value="LNT_N"/>
    <property type="match status" value="1"/>
</dbReference>
<accession>A0A4Q1KKR9</accession>
<feature type="transmembrane region" description="Helical" evidence="9">
    <location>
        <begin position="190"/>
        <end position="208"/>
    </location>
</feature>
<dbReference type="PANTHER" id="PTHR38686">
    <property type="entry name" value="APOLIPOPROTEIN N-ACYLTRANSFERASE"/>
    <property type="match status" value="1"/>
</dbReference>
<dbReference type="GO" id="GO:0016410">
    <property type="term" value="F:N-acyltransferase activity"/>
    <property type="evidence" value="ECO:0007669"/>
    <property type="project" value="UniProtKB-UniRule"/>
</dbReference>
<feature type="transmembrane region" description="Helical" evidence="9">
    <location>
        <begin position="492"/>
        <end position="513"/>
    </location>
</feature>
<keyword evidence="4 9" id="KW-0808">Transferase</keyword>
<feature type="domain" description="CN hydrolase" evidence="10">
    <location>
        <begin position="222"/>
        <end position="479"/>
    </location>
</feature>
<dbReference type="InterPro" id="IPR003010">
    <property type="entry name" value="C-N_Hydrolase"/>
</dbReference>
<dbReference type="PROSITE" id="PS50263">
    <property type="entry name" value="CN_HYDROLASE"/>
    <property type="match status" value="1"/>
</dbReference>
<evidence type="ECO:0000256" key="5">
    <source>
        <dbReference type="ARBA" id="ARBA00022692"/>
    </source>
</evidence>
<evidence type="ECO:0000256" key="6">
    <source>
        <dbReference type="ARBA" id="ARBA00022989"/>
    </source>
</evidence>
<dbReference type="RefSeq" id="WP_129403024.1">
    <property type="nucleotide sequence ID" value="NZ_SBKP01000002.1"/>
</dbReference>
<keyword evidence="8 9" id="KW-0012">Acyltransferase</keyword>
<dbReference type="CDD" id="cd07571">
    <property type="entry name" value="ALP_N-acyl_transferase"/>
    <property type="match status" value="1"/>
</dbReference>
<comment type="caution">
    <text evidence="11">The sequence shown here is derived from an EMBL/GenBank/DDBJ whole genome shotgun (WGS) entry which is preliminary data.</text>
</comment>
<gene>
    <name evidence="9 11" type="primary">lnt</name>
    <name evidence="11" type="ORF">EQG66_02755</name>
</gene>